<dbReference type="Pfam" id="PF02661">
    <property type="entry name" value="Fic"/>
    <property type="match status" value="1"/>
</dbReference>
<organism evidence="5 6">
    <name type="scientific">Dactylosporangium sucinum</name>
    <dbReference type="NCBI Taxonomy" id="1424081"/>
    <lineage>
        <taxon>Bacteria</taxon>
        <taxon>Bacillati</taxon>
        <taxon>Actinomycetota</taxon>
        <taxon>Actinomycetes</taxon>
        <taxon>Micromonosporales</taxon>
        <taxon>Micromonosporaceae</taxon>
        <taxon>Dactylosporangium</taxon>
    </lineage>
</organism>
<feature type="site" description="Important for autoinhibition of adenylyltransferase activity" evidence="3">
    <location>
        <position position="58"/>
    </location>
</feature>
<feature type="binding site" evidence="2">
    <location>
        <begin position="237"/>
        <end position="238"/>
    </location>
    <ligand>
        <name>ATP</name>
        <dbReference type="ChEBI" id="CHEBI:30616"/>
    </ligand>
</feature>
<dbReference type="InterPro" id="IPR003812">
    <property type="entry name" value="Fido"/>
</dbReference>
<dbReference type="InterPro" id="IPR040198">
    <property type="entry name" value="Fido_containing"/>
</dbReference>
<dbReference type="RefSeq" id="WP_190249221.1">
    <property type="nucleotide sequence ID" value="NZ_BMPI01000007.1"/>
</dbReference>
<dbReference type="PANTHER" id="PTHR13504:SF38">
    <property type="entry name" value="FIDO DOMAIN-CONTAINING PROTEIN"/>
    <property type="match status" value="1"/>
</dbReference>
<dbReference type="GO" id="GO:0005524">
    <property type="term" value="F:ATP binding"/>
    <property type="evidence" value="ECO:0007669"/>
    <property type="project" value="UniProtKB-KW"/>
</dbReference>
<keyword evidence="2" id="KW-0067">ATP-binding</keyword>
<keyword evidence="2" id="KW-0547">Nucleotide-binding</keyword>
<dbReference type="PANTHER" id="PTHR13504">
    <property type="entry name" value="FIDO DOMAIN-CONTAINING PROTEIN DDB_G0283145"/>
    <property type="match status" value="1"/>
</dbReference>
<protein>
    <submittedName>
        <fullName evidence="5">Cell division protein Fic</fullName>
    </submittedName>
</protein>
<feature type="active site" evidence="1">
    <location>
        <position position="193"/>
    </location>
</feature>
<comment type="caution">
    <text evidence="5">The sequence shown here is derived from an EMBL/GenBank/DDBJ whole genome shotgun (WGS) entry which is preliminary data.</text>
</comment>
<accession>A0A917TBE8</accession>
<sequence length="380" mass="41860">MLYVLPALDDEDQRVLSEIDAFYADFARATGGNATREWVGEVRKRFVAGAIMGSNSIEGYTVELSTAAAIVAGAAVPASVPEESREAVTGYRDALTWVLQTPEMDFFAHNEMVLSALHFMMLRFWRDKSPGRYRRGGIVVTGRDPLQPVYVGPPAEAVPALMAELVAWLEGGDLDAHPLARAAMAHLNLVAVHPWRDGNGRMARCLQTLVIARAGRTYPEFCSIEEWLGFEINTLEYYQALREAQQGSYQPDRDAHSWVRFCLRAHHQQAQLVDRRLRLGAAVWAVAEDLAARLGLGDRTVSALYAAASGQLRRETYQEDEGISRDQAIRDIRRLEQQGLVTATGYGQTLAYVAAGALREAADAEAAGLVGPAVEPYELR</sequence>
<evidence type="ECO:0000259" key="4">
    <source>
        <dbReference type="PROSITE" id="PS51459"/>
    </source>
</evidence>
<keyword evidence="5" id="KW-0132">Cell division</keyword>
<dbReference type="AlphaFoldDB" id="A0A917TBE8"/>
<evidence type="ECO:0000313" key="5">
    <source>
        <dbReference type="EMBL" id="GGM16553.1"/>
    </source>
</evidence>
<dbReference type="GO" id="GO:0051301">
    <property type="term" value="P:cell division"/>
    <property type="evidence" value="ECO:0007669"/>
    <property type="project" value="UniProtKB-KW"/>
</dbReference>
<keyword evidence="6" id="KW-1185">Reference proteome</keyword>
<evidence type="ECO:0000313" key="6">
    <source>
        <dbReference type="Proteomes" id="UP000642070"/>
    </source>
</evidence>
<dbReference type="SUPFAM" id="SSF140931">
    <property type="entry name" value="Fic-like"/>
    <property type="match status" value="1"/>
</dbReference>
<dbReference type="InterPro" id="IPR036597">
    <property type="entry name" value="Fido-like_dom_sf"/>
</dbReference>
<feature type="domain" description="Fido" evidence="4">
    <location>
        <begin position="109"/>
        <end position="264"/>
    </location>
</feature>
<gene>
    <name evidence="5" type="ORF">GCM10007977_017310</name>
</gene>
<dbReference type="Proteomes" id="UP000642070">
    <property type="component" value="Unassembled WGS sequence"/>
</dbReference>
<feature type="binding site" evidence="2">
    <location>
        <begin position="197"/>
        <end position="204"/>
    </location>
    <ligand>
        <name>ATP</name>
        <dbReference type="ChEBI" id="CHEBI:30616"/>
    </ligand>
</feature>
<keyword evidence="5" id="KW-0131">Cell cycle</keyword>
<evidence type="ECO:0000256" key="3">
    <source>
        <dbReference type="PIRSR" id="PIRSR640198-3"/>
    </source>
</evidence>
<evidence type="ECO:0000256" key="1">
    <source>
        <dbReference type="PIRSR" id="PIRSR640198-1"/>
    </source>
</evidence>
<proteinExistence type="predicted"/>
<dbReference type="EMBL" id="BMPI01000007">
    <property type="protein sequence ID" value="GGM16553.1"/>
    <property type="molecule type" value="Genomic_DNA"/>
</dbReference>
<reference evidence="5" key="1">
    <citation type="journal article" date="2014" name="Int. J. Syst. Evol. Microbiol.">
        <title>Complete genome sequence of Corynebacterium casei LMG S-19264T (=DSM 44701T), isolated from a smear-ripened cheese.</title>
        <authorList>
            <consortium name="US DOE Joint Genome Institute (JGI-PGF)"/>
            <person name="Walter F."/>
            <person name="Albersmeier A."/>
            <person name="Kalinowski J."/>
            <person name="Ruckert C."/>
        </authorList>
    </citation>
    <scope>NUCLEOTIDE SEQUENCE</scope>
    <source>
        <strain evidence="5">JCM 19831</strain>
    </source>
</reference>
<name>A0A917TBE8_9ACTN</name>
<dbReference type="PROSITE" id="PS51459">
    <property type="entry name" value="FIDO"/>
    <property type="match status" value="1"/>
</dbReference>
<evidence type="ECO:0000256" key="2">
    <source>
        <dbReference type="PIRSR" id="PIRSR640198-2"/>
    </source>
</evidence>
<reference evidence="5" key="2">
    <citation type="submission" date="2020-09" db="EMBL/GenBank/DDBJ databases">
        <authorList>
            <person name="Sun Q."/>
            <person name="Ohkuma M."/>
        </authorList>
    </citation>
    <scope>NUCLEOTIDE SEQUENCE</scope>
    <source>
        <strain evidence="5">JCM 19831</strain>
    </source>
</reference>
<dbReference type="Gene3D" id="1.10.3290.10">
    <property type="entry name" value="Fido-like domain"/>
    <property type="match status" value="1"/>
</dbReference>